<reference evidence="3" key="1">
    <citation type="journal article" date="2017" name="Nat. Ecol. Evol.">
        <title>Genome expansion and lineage-specific genetic innovations in the forest pathogenic fungi Armillaria.</title>
        <authorList>
            <person name="Sipos G."/>
            <person name="Prasanna A.N."/>
            <person name="Walter M.C."/>
            <person name="O'Connor E."/>
            <person name="Balint B."/>
            <person name="Krizsan K."/>
            <person name="Kiss B."/>
            <person name="Hess J."/>
            <person name="Varga T."/>
            <person name="Slot J."/>
            <person name="Riley R."/>
            <person name="Boka B."/>
            <person name="Rigling D."/>
            <person name="Barry K."/>
            <person name="Lee J."/>
            <person name="Mihaltcheva S."/>
            <person name="LaButti K."/>
            <person name="Lipzen A."/>
            <person name="Waldron R."/>
            <person name="Moloney N.M."/>
            <person name="Sperisen C."/>
            <person name="Kredics L."/>
            <person name="Vagvoelgyi C."/>
            <person name="Patrignani A."/>
            <person name="Fitzpatrick D."/>
            <person name="Nagy I."/>
            <person name="Doyle S."/>
            <person name="Anderson J.B."/>
            <person name="Grigoriev I.V."/>
            <person name="Gueldener U."/>
            <person name="Muensterkoetter M."/>
            <person name="Nagy L.G."/>
        </authorList>
    </citation>
    <scope>NUCLEOTIDE SEQUENCE [LARGE SCALE GENOMIC DNA]</scope>
    <source>
        <strain evidence="3">Ar21-2</strain>
    </source>
</reference>
<keyword evidence="3" id="KW-1185">Reference proteome</keyword>
<evidence type="ECO:0000313" key="3">
    <source>
        <dbReference type="Proteomes" id="UP000217790"/>
    </source>
</evidence>
<dbReference type="EMBL" id="KZ293700">
    <property type="protein sequence ID" value="PBK84169.1"/>
    <property type="molecule type" value="Genomic_DNA"/>
</dbReference>
<protein>
    <submittedName>
        <fullName evidence="2">Uncharacterized protein</fullName>
    </submittedName>
</protein>
<feature type="region of interest" description="Disordered" evidence="1">
    <location>
        <begin position="79"/>
        <end position="143"/>
    </location>
</feature>
<sequence>MGIDAVVRGHGVGVGMLSLPILSEPYKGERTPLQYAIVELRVQRDKFRLQVGKKRQELGKLQSEKERVDCEAADLKRRVSDLEERPAESRAASPAPRGLEHRAGETVPTKKEAVAPKPGFAETSDEEEPLPSPGPSSIKLQNRVKQRAIIIPSDSSDSDVPFVRV</sequence>
<dbReference type="AlphaFoldDB" id="A0A2H3CM62"/>
<feature type="compositionally biased region" description="Basic and acidic residues" evidence="1">
    <location>
        <begin position="79"/>
        <end position="88"/>
    </location>
</feature>
<gene>
    <name evidence="2" type="ORF">ARMGADRAFT_1067456</name>
</gene>
<proteinExistence type="predicted"/>
<accession>A0A2H3CM62</accession>
<feature type="compositionally biased region" description="Basic and acidic residues" evidence="1">
    <location>
        <begin position="98"/>
        <end position="114"/>
    </location>
</feature>
<dbReference type="OrthoDB" id="3025906at2759"/>
<dbReference type="Proteomes" id="UP000217790">
    <property type="component" value="Unassembled WGS sequence"/>
</dbReference>
<organism evidence="2 3">
    <name type="scientific">Armillaria gallica</name>
    <name type="common">Bulbous honey fungus</name>
    <name type="synonym">Armillaria bulbosa</name>
    <dbReference type="NCBI Taxonomy" id="47427"/>
    <lineage>
        <taxon>Eukaryota</taxon>
        <taxon>Fungi</taxon>
        <taxon>Dikarya</taxon>
        <taxon>Basidiomycota</taxon>
        <taxon>Agaricomycotina</taxon>
        <taxon>Agaricomycetes</taxon>
        <taxon>Agaricomycetidae</taxon>
        <taxon>Agaricales</taxon>
        <taxon>Marasmiineae</taxon>
        <taxon>Physalacriaceae</taxon>
        <taxon>Armillaria</taxon>
    </lineage>
</organism>
<dbReference type="InParanoid" id="A0A2H3CM62"/>
<name>A0A2H3CM62_ARMGA</name>
<evidence type="ECO:0000256" key="1">
    <source>
        <dbReference type="SAM" id="MobiDB-lite"/>
    </source>
</evidence>
<evidence type="ECO:0000313" key="2">
    <source>
        <dbReference type="EMBL" id="PBK84169.1"/>
    </source>
</evidence>